<organism evidence="1 2">
    <name type="scientific">Rufibacter immobilis</name>
    <dbReference type="NCBI Taxonomy" id="1348778"/>
    <lineage>
        <taxon>Bacteria</taxon>
        <taxon>Pseudomonadati</taxon>
        <taxon>Bacteroidota</taxon>
        <taxon>Cytophagia</taxon>
        <taxon>Cytophagales</taxon>
        <taxon>Hymenobacteraceae</taxon>
        <taxon>Rufibacter</taxon>
    </lineage>
</organism>
<accession>A0A3M9MZG9</accession>
<evidence type="ECO:0000313" key="1">
    <source>
        <dbReference type="EMBL" id="RNI30951.1"/>
    </source>
</evidence>
<dbReference type="AlphaFoldDB" id="A0A3M9MZG9"/>
<dbReference type="RefSeq" id="WP_123132310.1">
    <property type="nucleotide sequence ID" value="NZ_RJJE01000006.1"/>
</dbReference>
<dbReference type="Proteomes" id="UP000271010">
    <property type="component" value="Unassembled WGS sequence"/>
</dbReference>
<proteinExistence type="predicted"/>
<name>A0A3M9MZG9_9BACT</name>
<comment type="caution">
    <text evidence="1">The sequence shown here is derived from an EMBL/GenBank/DDBJ whole genome shotgun (WGS) entry which is preliminary data.</text>
</comment>
<sequence>MIYDKPLYNSFRNQIGYNITGCKRLFLTESKNVRWYGFENRQINHLDMSGSFAMFENLSNVTYSVKAEQSKNGVSYKVDITFSIGGIKADASYMLENLINSELTGVVEDRNGRYWLVGFRQGLVSDYESKTEDSSYSVKMTTTQLTKPEEIAPATMAAQIFAPFDDLVTPSPVFTVPSRDSQGGTTLVNKNFTVKTVTVENYQILPSDEFLLLPFANSVFLPATAPQGKQYVIKCDYDASVEPSFIKVNSGDIDYYNLIEMYTMNASFTVVYDGAGSWHIVSFSH</sequence>
<protein>
    <submittedName>
        <fullName evidence="1">Uncharacterized protein</fullName>
    </submittedName>
</protein>
<keyword evidence="2" id="KW-1185">Reference proteome</keyword>
<gene>
    <name evidence="1" type="ORF">EFA69_06570</name>
</gene>
<evidence type="ECO:0000313" key="2">
    <source>
        <dbReference type="Proteomes" id="UP000271010"/>
    </source>
</evidence>
<reference evidence="1 2" key="1">
    <citation type="submission" date="2018-11" db="EMBL/GenBank/DDBJ databases">
        <title>Rufibacter latericius sp. nov., isolated from water in Baiyang Lake.</title>
        <authorList>
            <person name="Yang Y."/>
        </authorList>
    </citation>
    <scope>NUCLEOTIDE SEQUENCE [LARGE SCALE GENOMIC DNA]</scope>
    <source>
        <strain evidence="1 2">MCC P1</strain>
    </source>
</reference>
<dbReference type="OrthoDB" id="981904at2"/>
<dbReference type="EMBL" id="RJJE01000006">
    <property type="protein sequence ID" value="RNI30951.1"/>
    <property type="molecule type" value="Genomic_DNA"/>
</dbReference>